<dbReference type="InterPro" id="IPR000868">
    <property type="entry name" value="Isochorismatase-like_dom"/>
</dbReference>
<dbReference type="Pfam" id="PF00857">
    <property type="entry name" value="Isochorismatase"/>
    <property type="match status" value="1"/>
</dbReference>
<keyword evidence="3" id="KW-1185">Reference proteome</keyword>
<dbReference type="AlphaFoldDB" id="A0AAW9RQJ1"/>
<dbReference type="Gene3D" id="3.40.50.850">
    <property type="entry name" value="Isochorismatase-like"/>
    <property type="match status" value="1"/>
</dbReference>
<gene>
    <name evidence="2" type="ORF">V3328_24220</name>
</gene>
<feature type="domain" description="Isochorismatase-like" evidence="1">
    <location>
        <begin position="17"/>
        <end position="166"/>
    </location>
</feature>
<dbReference type="InterPro" id="IPR036380">
    <property type="entry name" value="Isochorismatase-like_sf"/>
</dbReference>
<accession>A0AAW9RQJ1</accession>
<dbReference type="InterPro" id="IPR050993">
    <property type="entry name" value="Isochorismatase_domain"/>
</dbReference>
<dbReference type="PANTHER" id="PTHR14119">
    <property type="entry name" value="HYDROLASE"/>
    <property type="match status" value="1"/>
</dbReference>
<dbReference type="SUPFAM" id="SSF52499">
    <property type="entry name" value="Isochorismatase-like hydrolases"/>
    <property type="match status" value="1"/>
</dbReference>
<comment type="caution">
    <text evidence="2">The sequence shown here is derived from an EMBL/GenBank/DDBJ whole genome shotgun (WGS) entry which is preliminary data.</text>
</comment>
<sequence>MTEEGERRAATLQAASSVLVVVDLQDRLVPAIEDHEAVVARAGILVKAAEILAIPVVFTEHFPEKIGPTVAAVTTQGPGRQVFRKEHFNACDEPGFTTLMADLGRPQAIVCGTEAHVCVLQTALGLVGLGYQTAVVEDASGSRKAPDREAGFRRLAVSGVTPVTSEMVVFEWAARGGTDDFRALHALIK</sequence>
<reference evidence="2 3" key="1">
    <citation type="submission" date="2024-02" db="EMBL/GenBank/DDBJ databases">
        <title>Genome analysis and characterization of Microbaculum marinisediminis sp. nov., isolated from marine sediment.</title>
        <authorList>
            <person name="Du Z.-J."/>
            <person name="Ye Y.-Q."/>
            <person name="Zhang Z.-R."/>
            <person name="Yuan S.-M."/>
            <person name="Zhang X.-Y."/>
        </authorList>
    </citation>
    <scope>NUCLEOTIDE SEQUENCE [LARGE SCALE GENOMIC DNA]</scope>
    <source>
        <strain evidence="2 3">SDUM1044001</strain>
    </source>
</reference>
<dbReference type="RefSeq" id="WP_340332310.1">
    <property type="nucleotide sequence ID" value="NZ_JAZHOF010000013.1"/>
</dbReference>
<protein>
    <submittedName>
        <fullName evidence="2">Isochorismatase family protein</fullName>
    </submittedName>
</protein>
<dbReference type="EMBL" id="JAZHOF010000013">
    <property type="protein sequence ID" value="MEJ8574607.1"/>
    <property type="molecule type" value="Genomic_DNA"/>
</dbReference>
<organism evidence="2 3">
    <name type="scientific">Microbaculum marinum</name>
    <dbReference type="NCBI Taxonomy" id="1764581"/>
    <lineage>
        <taxon>Bacteria</taxon>
        <taxon>Pseudomonadati</taxon>
        <taxon>Pseudomonadota</taxon>
        <taxon>Alphaproteobacteria</taxon>
        <taxon>Hyphomicrobiales</taxon>
        <taxon>Tepidamorphaceae</taxon>
        <taxon>Microbaculum</taxon>
    </lineage>
</organism>
<dbReference type="PANTHER" id="PTHR14119:SF3">
    <property type="entry name" value="ISOCHORISMATASE DOMAIN-CONTAINING PROTEIN 2"/>
    <property type="match status" value="1"/>
</dbReference>
<proteinExistence type="predicted"/>
<evidence type="ECO:0000313" key="2">
    <source>
        <dbReference type="EMBL" id="MEJ8574607.1"/>
    </source>
</evidence>
<name>A0AAW9RQJ1_9HYPH</name>
<evidence type="ECO:0000313" key="3">
    <source>
        <dbReference type="Proteomes" id="UP001378188"/>
    </source>
</evidence>
<evidence type="ECO:0000259" key="1">
    <source>
        <dbReference type="Pfam" id="PF00857"/>
    </source>
</evidence>
<dbReference type="Proteomes" id="UP001378188">
    <property type="component" value="Unassembled WGS sequence"/>
</dbReference>